<reference evidence="6 8" key="2">
    <citation type="submission" date="2019-03" db="EMBL/GenBank/DDBJ databases">
        <title>Genomic Encyclopedia of Type Strains, Phase IV (KMG-IV): sequencing the most valuable type-strain genomes for metagenomic binning, comparative biology and taxonomic classification.</title>
        <authorList>
            <person name="Goeker M."/>
        </authorList>
    </citation>
    <scope>NUCLEOTIDE SEQUENCE [LARGE SCALE GENOMIC DNA]</scope>
    <source>
        <strain evidence="6 8">DSM 3764</strain>
    </source>
</reference>
<dbReference type="InterPro" id="IPR039994">
    <property type="entry name" value="NO66-like"/>
</dbReference>
<dbReference type="EMBL" id="UGHR01000003">
    <property type="protein sequence ID" value="STR44772.1"/>
    <property type="molecule type" value="Genomic_DNA"/>
</dbReference>
<reference evidence="5 7" key="1">
    <citation type="submission" date="2018-06" db="EMBL/GenBank/DDBJ databases">
        <authorList>
            <consortium name="Pathogen Informatics"/>
            <person name="Doyle S."/>
        </authorList>
    </citation>
    <scope>NUCLEOTIDE SEQUENCE [LARGE SCALE GENOMIC DNA]</scope>
    <source>
        <strain evidence="5 7">NCTC11159</strain>
    </source>
</reference>
<accession>A0A377SRW1</accession>
<evidence type="ECO:0000313" key="7">
    <source>
        <dbReference type="Proteomes" id="UP000255108"/>
    </source>
</evidence>
<evidence type="ECO:0000256" key="2">
    <source>
        <dbReference type="ARBA" id="ARBA00022723"/>
    </source>
</evidence>
<dbReference type="OrthoDB" id="479699at2"/>
<organism evidence="5 7">
    <name type="scientific">Iodobacter fluviatilis</name>
    <dbReference type="NCBI Taxonomy" id="537"/>
    <lineage>
        <taxon>Bacteria</taxon>
        <taxon>Pseudomonadati</taxon>
        <taxon>Pseudomonadota</taxon>
        <taxon>Betaproteobacteria</taxon>
        <taxon>Neisseriales</taxon>
        <taxon>Chitinibacteraceae</taxon>
        <taxon>Iodobacter</taxon>
    </lineage>
</organism>
<dbReference type="AlphaFoldDB" id="A0A377SRW1"/>
<feature type="domain" description="JmjC" evidence="4">
    <location>
        <begin position="92"/>
        <end position="234"/>
    </location>
</feature>
<sequence length="404" mass="45503">MLLQEFVFGEISIERFKAEFLDKQPLLIKGANRLYEHVNMESIDDLLNANEGNIHAFTRVLIGSEDQVIHANPLFFAETQKTFIDKQFQLGATIKVEDFEFRHPLMAKICRAYEAEFGGDTYAMTFLTPPKQQGFGIHFDPVSSFITQLSGRKHWKIYPEHTSFPTKTMNRPLAGVPMPDPLIETVIEPGDLLYIPAGFPHEAMCTDSHSLHMTVGVGTHRPVELLQYALQELLEQYVELRQPVYPTAPDFKNRITLARDVLANAVSEIDVDTLISNFKIAYSANRIDAQKYGLANYAKAYQLCPDSLVRCVPHKPSYIEVHGDKLWIRASSTIRPGRPLLTAPPHIELPAIAESEVRQLLTSTVPVTVRELHGELDLASKVVLARKFSNMGLIEVVDSSLVEH</sequence>
<comment type="cofactor">
    <cofactor evidence="1">
        <name>Fe(2+)</name>
        <dbReference type="ChEBI" id="CHEBI:29033"/>
    </cofactor>
</comment>
<dbReference type="Pfam" id="PF08007">
    <property type="entry name" value="JmjC_2"/>
    <property type="match status" value="1"/>
</dbReference>
<keyword evidence="3" id="KW-0408">Iron</keyword>
<dbReference type="SUPFAM" id="SSF51197">
    <property type="entry name" value="Clavaminate synthase-like"/>
    <property type="match status" value="1"/>
</dbReference>
<keyword evidence="2" id="KW-0479">Metal-binding</keyword>
<evidence type="ECO:0000256" key="3">
    <source>
        <dbReference type="ARBA" id="ARBA00023004"/>
    </source>
</evidence>
<dbReference type="InterPro" id="IPR003347">
    <property type="entry name" value="JmjC_dom"/>
</dbReference>
<dbReference type="PANTHER" id="PTHR13096:SF8">
    <property type="entry name" value="RIBOSOMAL OXYGENASE 1"/>
    <property type="match status" value="1"/>
</dbReference>
<dbReference type="Proteomes" id="UP000255108">
    <property type="component" value="Unassembled WGS sequence"/>
</dbReference>
<evidence type="ECO:0000256" key="1">
    <source>
        <dbReference type="ARBA" id="ARBA00001954"/>
    </source>
</evidence>
<dbReference type="Gene3D" id="2.60.120.650">
    <property type="entry name" value="Cupin"/>
    <property type="match status" value="1"/>
</dbReference>
<dbReference type="GO" id="GO:0046872">
    <property type="term" value="F:metal ion binding"/>
    <property type="evidence" value="ECO:0007669"/>
    <property type="project" value="UniProtKB-KW"/>
</dbReference>
<dbReference type="PANTHER" id="PTHR13096">
    <property type="entry name" value="MINA53 MYC INDUCED NUCLEAR ANTIGEN"/>
    <property type="match status" value="1"/>
</dbReference>
<evidence type="ECO:0000313" key="8">
    <source>
        <dbReference type="Proteomes" id="UP000295794"/>
    </source>
</evidence>
<dbReference type="EMBL" id="SMBT01000020">
    <property type="protein sequence ID" value="TCU81628.1"/>
    <property type="molecule type" value="Genomic_DNA"/>
</dbReference>
<dbReference type="RefSeq" id="WP_115228538.1">
    <property type="nucleotide sequence ID" value="NZ_CAWOLO010000020.1"/>
</dbReference>
<dbReference type="Proteomes" id="UP000295794">
    <property type="component" value="Unassembled WGS sequence"/>
</dbReference>
<protein>
    <submittedName>
        <fullName evidence="5">Cupin superfamily protein</fullName>
    </submittedName>
</protein>
<dbReference type="PROSITE" id="PS51184">
    <property type="entry name" value="JMJC"/>
    <property type="match status" value="1"/>
</dbReference>
<evidence type="ECO:0000259" key="4">
    <source>
        <dbReference type="PROSITE" id="PS51184"/>
    </source>
</evidence>
<keyword evidence="8" id="KW-1185">Reference proteome</keyword>
<evidence type="ECO:0000313" key="6">
    <source>
        <dbReference type="EMBL" id="TCU81628.1"/>
    </source>
</evidence>
<proteinExistence type="predicted"/>
<name>A0A377SRW1_9NEIS</name>
<gene>
    <name evidence="6" type="ORF">EV682_12028</name>
    <name evidence="5" type="ORF">NCTC11159_03317</name>
</gene>
<evidence type="ECO:0000313" key="5">
    <source>
        <dbReference type="EMBL" id="STR44772.1"/>
    </source>
</evidence>